<feature type="region of interest" description="Disordered" evidence="1">
    <location>
        <begin position="526"/>
        <end position="545"/>
    </location>
</feature>
<gene>
    <name evidence="3" type="ORF">UFOPK2350_00610</name>
</gene>
<dbReference type="EMBL" id="CAEZXE010000039">
    <property type="protein sequence ID" value="CAB4675282.1"/>
    <property type="molecule type" value="Genomic_DNA"/>
</dbReference>
<dbReference type="InterPro" id="IPR032466">
    <property type="entry name" value="Metal_Hydrolase"/>
</dbReference>
<protein>
    <submittedName>
        <fullName evidence="3">Unannotated protein</fullName>
    </submittedName>
</protein>
<feature type="domain" description="Amidohydrolase 3" evidence="2">
    <location>
        <begin position="405"/>
        <end position="523"/>
    </location>
</feature>
<dbReference type="PANTHER" id="PTHR11647:SF1">
    <property type="entry name" value="COLLAPSIN RESPONSE MEDIATOR PROTEIN"/>
    <property type="match status" value="1"/>
</dbReference>
<dbReference type="SUPFAM" id="SSF51556">
    <property type="entry name" value="Metallo-dependent hydrolases"/>
    <property type="match status" value="1"/>
</dbReference>
<name>A0A6J6MN31_9ZZZZ</name>
<dbReference type="AlphaFoldDB" id="A0A6J6MN31"/>
<sequence length="545" mass="57910">MHGLSDPIDTSTRGDQDPWSDAGRFTLVANDVPGMGSPINRRHFLVLGGAGIVAAAAVATGCSSGSSSSTVKVKEPKQIAPPKLDASYQPPPSSTLFDTAITGGRVMDPATGYDAIANVGLIGNRIALITTDDINGKTIIDASNLVVAPGFIDVLSYEPNSYGVWYKLGDGVTTNLGMHGIKTPVDAKGFFSNYTGKNAPPINFGGAFSDQWYRDSIGVKSVATPAQLSRLSDDLNKQLDAGWIGLSIDPEYAPSINFNEYAALAQVAKQAEMPLFTHIRYSSPEPAGKSSLDAIDEVLNVARQTGVSLHVDHIPSMATHVMPEAIAKIDAARSEGLDITGCFYPYTFWGTYLGSARFAGDWQSRFRISYNDLQLAGSSERLTPESFKKYQAQNKLVVAYAIPQEDVNAALSAPWSLVGSDAIPESSNNNHPRGAGCFSRLLGPYVRDMGALSLMDALAKCTILPAKRLDARVPMLARKGRLQMDADADITIFDPATIADTSTVEKPAQMSRGISHVLVAGAVAKDPSGVKRDSRGGRAITGQPA</sequence>
<dbReference type="Pfam" id="PF07969">
    <property type="entry name" value="Amidohydro_3"/>
    <property type="match status" value="1"/>
</dbReference>
<dbReference type="InterPro" id="IPR011059">
    <property type="entry name" value="Metal-dep_hydrolase_composite"/>
</dbReference>
<dbReference type="SUPFAM" id="SSF51338">
    <property type="entry name" value="Composite domain of metallo-dependent hydrolases"/>
    <property type="match status" value="1"/>
</dbReference>
<evidence type="ECO:0000313" key="3">
    <source>
        <dbReference type="EMBL" id="CAB4675282.1"/>
    </source>
</evidence>
<dbReference type="GO" id="GO:0016810">
    <property type="term" value="F:hydrolase activity, acting on carbon-nitrogen (but not peptide) bonds"/>
    <property type="evidence" value="ECO:0007669"/>
    <property type="project" value="InterPro"/>
</dbReference>
<dbReference type="PANTHER" id="PTHR11647">
    <property type="entry name" value="HYDRANTOINASE/DIHYDROPYRIMIDINASE FAMILY MEMBER"/>
    <property type="match status" value="1"/>
</dbReference>
<dbReference type="InterPro" id="IPR050378">
    <property type="entry name" value="Metallo-dep_Hydrolases_sf"/>
</dbReference>
<feature type="region of interest" description="Disordered" evidence="1">
    <location>
        <begin position="1"/>
        <end position="21"/>
    </location>
</feature>
<organism evidence="3">
    <name type="scientific">freshwater metagenome</name>
    <dbReference type="NCBI Taxonomy" id="449393"/>
    <lineage>
        <taxon>unclassified sequences</taxon>
        <taxon>metagenomes</taxon>
        <taxon>ecological metagenomes</taxon>
    </lineage>
</organism>
<evidence type="ECO:0000259" key="2">
    <source>
        <dbReference type="Pfam" id="PF07969"/>
    </source>
</evidence>
<accession>A0A6J6MN31</accession>
<dbReference type="InterPro" id="IPR013108">
    <property type="entry name" value="Amidohydro_3"/>
</dbReference>
<dbReference type="Gene3D" id="3.20.20.140">
    <property type="entry name" value="Metal-dependent hydrolases"/>
    <property type="match status" value="1"/>
</dbReference>
<evidence type="ECO:0000256" key="1">
    <source>
        <dbReference type="SAM" id="MobiDB-lite"/>
    </source>
</evidence>
<reference evidence="3" key="1">
    <citation type="submission" date="2020-05" db="EMBL/GenBank/DDBJ databases">
        <authorList>
            <person name="Chiriac C."/>
            <person name="Salcher M."/>
            <person name="Ghai R."/>
            <person name="Kavagutti S V."/>
        </authorList>
    </citation>
    <scope>NUCLEOTIDE SEQUENCE</scope>
</reference>
<proteinExistence type="predicted"/>
<dbReference type="Gene3D" id="2.30.40.10">
    <property type="entry name" value="Urease, subunit C, domain 1"/>
    <property type="match status" value="1"/>
</dbReference>